<protein>
    <recommendedName>
        <fullName evidence="4">Lipoprotein</fullName>
    </recommendedName>
</protein>
<evidence type="ECO:0000313" key="3">
    <source>
        <dbReference type="Proteomes" id="UP000439965"/>
    </source>
</evidence>
<dbReference type="Proteomes" id="UP000439965">
    <property type="component" value="Unassembled WGS sequence"/>
</dbReference>
<comment type="caution">
    <text evidence="2">The sequence shown here is derived from an EMBL/GenBank/DDBJ whole genome shotgun (WGS) entry which is preliminary data.</text>
</comment>
<feature type="region of interest" description="Disordered" evidence="1">
    <location>
        <begin position="41"/>
        <end position="61"/>
    </location>
</feature>
<evidence type="ECO:0000256" key="1">
    <source>
        <dbReference type="SAM" id="MobiDB-lite"/>
    </source>
</evidence>
<feature type="compositionally biased region" description="Polar residues" evidence="1">
    <location>
        <begin position="50"/>
        <end position="61"/>
    </location>
</feature>
<dbReference type="EMBL" id="WVTI01000136">
    <property type="protein sequence ID" value="MXS27698.1"/>
    <property type="molecule type" value="Genomic_DNA"/>
</dbReference>
<dbReference type="RefSeq" id="WP_160806348.1">
    <property type="nucleotide sequence ID" value="NZ_WVTI01000136.1"/>
</dbReference>
<dbReference type="PROSITE" id="PS51257">
    <property type="entry name" value="PROKAR_LIPOPROTEIN"/>
    <property type="match status" value="1"/>
</dbReference>
<evidence type="ECO:0008006" key="4">
    <source>
        <dbReference type="Google" id="ProtNLM"/>
    </source>
</evidence>
<organism evidence="2 3">
    <name type="scientific">Enterococcus gallinarum</name>
    <dbReference type="NCBI Taxonomy" id="1353"/>
    <lineage>
        <taxon>Bacteria</taxon>
        <taxon>Bacillati</taxon>
        <taxon>Bacillota</taxon>
        <taxon>Bacilli</taxon>
        <taxon>Lactobacillales</taxon>
        <taxon>Enterococcaceae</taxon>
        <taxon>Enterococcus</taxon>
    </lineage>
</organism>
<evidence type="ECO:0000313" key="2">
    <source>
        <dbReference type="EMBL" id="MXS27698.1"/>
    </source>
</evidence>
<dbReference type="AlphaFoldDB" id="A0A6I4XVT5"/>
<sequence>MKKKLFFNGILIIFLTGCAPKVEDAGITHTQITSTISSVSSNINSTESSDNLTDNGQDISS</sequence>
<proteinExistence type="predicted"/>
<accession>A0A6I4XVT5</accession>
<name>A0A6I4XVT5_ENTGA</name>
<feature type="non-terminal residue" evidence="2">
    <location>
        <position position="61"/>
    </location>
</feature>
<reference evidence="2 3" key="1">
    <citation type="submission" date="2019-04" db="EMBL/GenBank/DDBJ databases">
        <title>Step-wise assembly of the neonatal virome modulated by breast feeding.</title>
        <authorList>
            <person name="Liang G."/>
            <person name="Bushman F."/>
        </authorList>
    </citation>
    <scope>NUCLEOTIDE SEQUENCE [LARGE SCALE GENOMIC DNA]</scope>
    <source>
        <strain evidence="2 3">E3404</strain>
    </source>
</reference>
<gene>
    <name evidence="2" type="ORF">GTI89_16750</name>
</gene>